<keyword evidence="6" id="KW-0677">Repeat</keyword>
<dbReference type="InterPro" id="IPR000719">
    <property type="entry name" value="Prot_kinase_dom"/>
</dbReference>
<evidence type="ECO:0000256" key="9">
    <source>
        <dbReference type="ARBA" id="ARBA00022989"/>
    </source>
</evidence>
<dbReference type="GO" id="GO:0004674">
    <property type="term" value="F:protein serine/threonine kinase activity"/>
    <property type="evidence" value="ECO:0007669"/>
    <property type="project" value="UniProtKB-EC"/>
</dbReference>
<feature type="domain" description="Protein kinase" evidence="15">
    <location>
        <begin position="536"/>
        <end position="640"/>
    </location>
</feature>
<sequence length="640" mass="67892">MGESERAPSQQSATGSSLLLLRIVMLSLLAHASSASSQSWDGIIISQADYQGLQALKHALDDPRGLLRGWNDTGLDACSGAWVGIKCVKGKVIAIQLPWRGLGGRITEKISQLAALRKLSLHDNSIGGQIPSAIGFLPQLRGLYLFNNRFSGAIPPSIGNCPILRTIDLSNNSLAGSIPSSIANASKLYRLNLSHNNLSGAIPRSITRSASLTFFSLQHNNVSGPIPDTWGIESGSSQVYQLQTLNLDYNSISGSLPPSLGGLQMLKEITLSNNRLNGSIPEDIGKLSLLQTLDLSHNDIGGSFPVTICNLSSLVELSLEGNKVDGHIPDVIDGLKNLSMLSLKRNQLSGGIPATLGNISSLSQLDLSENNLTGEIPASLVHLTGLTSFDVSDNNLSGRVPLLLARKFNSSSFMGNIQLCGYSITVPCPSSPAPSLSPPLIPTRRRHAKLSTKAIILIVAGAVLAVLLLLCCVLLCCVMRKRSSSGEKTGGGASATGRDEKPGPATGAEVESGGEAGGKLVHFEGPSAFAADDLLCATAEIMGKSTYGTVYKATLEDGNQVAVKRLREKITKSQKEFETEACELGKIRHHNLLALRAYYLGPKGEKLLVFDFMPKGSLAAFLHGNFHKSPSQPYPQLPSL</sequence>
<gene>
    <name evidence="16" type="ORF">B296_00011448</name>
</gene>
<feature type="region of interest" description="Disordered" evidence="12">
    <location>
        <begin position="483"/>
        <end position="513"/>
    </location>
</feature>
<keyword evidence="8" id="KW-0067">ATP-binding</keyword>
<proteinExistence type="predicted"/>
<dbReference type="PROSITE" id="PS50011">
    <property type="entry name" value="PROTEIN_KINASE_DOM"/>
    <property type="match status" value="1"/>
</dbReference>
<dbReference type="Proteomes" id="UP000287651">
    <property type="component" value="Unassembled WGS sequence"/>
</dbReference>
<evidence type="ECO:0000256" key="14">
    <source>
        <dbReference type="SAM" id="SignalP"/>
    </source>
</evidence>
<dbReference type="PANTHER" id="PTHR48008:SF6">
    <property type="entry name" value="LEUCINE-RICH REPEAT RECEPTOR-LIKE PROTEIN KINASE IMK3-RELATED"/>
    <property type="match status" value="1"/>
</dbReference>
<evidence type="ECO:0000256" key="10">
    <source>
        <dbReference type="ARBA" id="ARBA00023136"/>
    </source>
</evidence>
<accession>A0A426YCX1</accession>
<dbReference type="Gene3D" id="3.80.10.10">
    <property type="entry name" value="Ribonuclease Inhibitor"/>
    <property type="match status" value="3"/>
</dbReference>
<dbReference type="InterPro" id="IPR052451">
    <property type="entry name" value="Ser/Thr_kinase-like"/>
</dbReference>
<keyword evidence="11" id="KW-0675">Receptor</keyword>
<evidence type="ECO:0000256" key="2">
    <source>
        <dbReference type="ARBA" id="ARBA00022553"/>
    </source>
</evidence>
<dbReference type="Pfam" id="PF23598">
    <property type="entry name" value="LRR_14"/>
    <property type="match status" value="1"/>
</dbReference>
<evidence type="ECO:0000313" key="16">
    <source>
        <dbReference type="EMBL" id="RRT49543.1"/>
    </source>
</evidence>
<protein>
    <recommendedName>
        <fullName evidence="15">Protein kinase domain-containing protein</fullName>
    </recommendedName>
</protein>
<dbReference type="EMBL" id="AMZH03013282">
    <property type="protein sequence ID" value="RRT49543.1"/>
    <property type="molecule type" value="Genomic_DNA"/>
</dbReference>
<dbReference type="FunFam" id="3.80.10.10:FF:000095">
    <property type="entry name" value="LRR receptor-like serine/threonine-protein kinase GSO1"/>
    <property type="match status" value="1"/>
</dbReference>
<keyword evidence="4 13" id="KW-0812">Transmembrane</keyword>
<dbReference type="InterPro" id="IPR011009">
    <property type="entry name" value="Kinase-like_dom_sf"/>
</dbReference>
<dbReference type="PANTHER" id="PTHR48008">
    <property type="entry name" value="LEUCINE-RICH REPEAT RECEPTOR-LIKE PROTEIN KINASE IMK3-RELATED"/>
    <property type="match status" value="1"/>
</dbReference>
<evidence type="ECO:0000256" key="12">
    <source>
        <dbReference type="SAM" id="MobiDB-lite"/>
    </source>
</evidence>
<dbReference type="AlphaFoldDB" id="A0A426YCX1"/>
<dbReference type="Pfam" id="PF08263">
    <property type="entry name" value="LRRNT_2"/>
    <property type="match status" value="1"/>
</dbReference>
<dbReference type="InterPro" id="IPR001245">
    <property type="entry name" value="Ser-Thr/Tyr_kinase_cat_dom"/>
</dbReference>
<evidence type="ECO:0000256" key="7">
    <source>
        <dbReference type="ARBA" id="ARBA00022741"/>
    </source>
</evidence>
<evidence type="ECO:0000256" key="3">
    <source>
        <dbReference type="ARBA" id="ARBA00022614"/>
    </source>
</evidence>
<feature type="chain" id="PRO_5019496463" description="Protein kinase domain-containing protein" evidence="14">
    <location>
        <begin position="36"/>
        <end position="640"/>
    </location>
</feature>
<evidence type="ECO:0000313" key="17">
    <source>
        <dbReference type="Proteomes" id="UP000287651"/>
    </source>
</evidence>
<dbReference type="InterPro" id="IPR003591">
    <property type="entry name" value="Leu-rich_rpt_typical-subtyp"/>
</dbReference>
<evidence type="ECO:0000256" key="4">
    <source>
        <dbReference type="ARBA" id="ARBA00022692"/>
    </source>
</evidence>
<evidence type="ECO:0000256" key="5">
    <source>
        <dbReference type="ARBA" id="ARBA00022729"/>
    </source>
</evidence>
<evidence type="ECO:0000256" key="6">
    <source>
        <dbReference type="ARBA" id="ARBA00022737"/>
    </source>
</evidence>
<dbReference type="Gene3D" id="3.30.200.20">
    <property type="entry name" value="Phosphorylase Kinase, domain 1"/>
    <property type="match status" value="1"/>
</dbReference>
<keyword evidence="10 13" id="KW-0472">Membrane</keyword>
<feature type="transmembrane region" description="Helical" evidence="13">
    <location>
        <begin position="454"/>
        <end position="478"/>
    </location>
</feature>
<keyword evidence="2" id="KW-0597">Phosphoprotein</keyword>
<organism evidence="16 17">
    <name type="scientific">Ensete ventricosum</name>
    <name type="common">Abyssinian banana</name>
    <name type="synonym">Musa ensete</name>
    <dbReference type="NCBI Taxonomy" id="4639"/>
    <lineage>
        <taxon>Eukaryota</taxon>
        <taxon>Viridiplantae</taxon>
        <taxon>Streptophyta</taxon>
        <taxon>Embryophyta</taxon>
        <taxon>Tracheophyta</taxon>
        <taxon>Spermatophyta</taxon>
        <taxon>Magnoliopsida</taxon>
        <taxon>Liliopsida</taxon>
        <taxon>Zingiberales</taxon>
        <taxon>Musaceae</taxon>
        <taxon>Ensete</taxon>
    </lineage>
</organism>
<keyword evidence="9 13" id="KW-1133">Transmembrane helix</keyword>
<dbReference type="InterPro" id="IPR032675">
    <property type="entry name" value="LRR_dom_sf"/>
</dbReference>
<dbReference type="FunFam" id="3.30.200.20:FF:000486">
    <property type="entry name" value="Leucine-rich repeat receptor-like protein kinase"/>
    <property type="match status" value="1"/>
</dbReference>
<name>A0A426YCX1_ENSVE</name>
<evidence type="ECO:0000256" key="8">
    <source>
        <dbReference type="ARBA" id="ARBA00022840"/>
    </source>
</evidence>
<evidence type="ECO:0000256" key="11">
    <source>
        <dbReference type="ARBA" id="ARBA00023170"/>
    </source>
</evidence>
<reference evidence="16 17" key="1">
    <citation type="journal article" date="2014" name="Agronomy (Basel)">
        <title>A Draft Genome Sequence for Ensete ventricosum, the Drought-Tolerant Tree Against Hunger.</title>
        <authorList>
            <person name="Harrison J."/>
            <person name="Moore K.A."/>
            <person name="Paszkiewicz K."/>
            <person name="Jones T."/>
            <person name="Grant M."/>
            <person name="Ambacheew D."/>
            <person name="Muzemil S."/>
            <person name="Studholme D.J."/>
        </authorList>
    </citation>
    <scope>NUCLEOTIDE SEQUENCE [LARGE SCALE GENOMIC DNA]</scope>
</reference>
<keyword evidence="5 14" id="KW-0732">Signal</keyword>
<dbReference type="InterPro" id="IPR055414">
    <property type="entry name" value="LRR_R13L4/SHOC2-like"/>
</dbReference>
<dbReference type="Pfam" id="PF00560">
    <property type="entry name" value="LRR_1"/>
    <property type="match status" value="2"/>
</dbReference>
<comment type="caution">
    <text evidence="16">The sequence shown here is derived from an EMBL/GenBank/DDBJ whole genome shotgun (WGS) entry which is preliminary data.</text>
</comment>
<evidence type="ECO:0000259" key="15">
    <source>
        <dbReference type="PROSITE" id="PS50011"/>
    </source>
</evidence>
<keyword evidence="3" id="KW-0433">Leucine-rich repeat</keyword>
<keyword evidence="7" id="KW-0547">Nucleotide-binding</keyword>
<dbReference type="Pfam" id="PF07714">
    <property type="entry name" value="PK_Tyr_Ser-Thr"/>
    <property type="match status" value="1"/>
</dbReference>
<evidence type="ECO:0000256" key="1">
    <source>
        <dbReference type="ARBA" id="ARBA00004167"/>
    </source>
</evidence>
<dbReference type="Pfam" id="PF13855">
    <property type="entry name" value="LRR_8"/>
    <property type="match status" value="1"/>
</dbReference>
<dbReference type="SUPFAM" id="SSF52058">
    <property type="entry name" value="L domain-like"/>
    <property type="match status" value="1"/>
</dbReference>
<dbReference type="InterPro" id="IPR013210">
    <property type="entry name" value="LRR_N_plant-typ"/>
</dbReference>
<dbReference type="GO" id="GO:0005524">
    <property type="term" value="F:ATP binding"/>
    <property type="evidence" value="ECO:0007669"/>
    <property type="project" value="UniProtKB-KW"/>
</dbReference>
<feature type="signal peptide" evidence="14">
    <location>
        <begin position="1"/>
        <end position="35"/>
    </location>
</feature>
<dbReference type="PRINTS" id="PR00019">
    <property type="entry name" value="LEURICHRPT"/>
</dbReference>
<dbReference type="SMART" id="SM00369">
    <property type="entry name" value="LRR_TYP"/>
    <property type="match status" value="6"/>
</dbReference>
<dbReference type="GO" id="GO:0016020">
    <property type="term" value="C:membrane"/>
    <property type="evidence" value="ECO:0007669"/>
    <property type="project" value="UniProtKB-SubCell"/>
</dbReference>
<evidence type="ECO:0000256" key="13">
    <source>
        <dbReference type="SAM" id="Phobius"/>
    </source>
</evidence>
<comment type="subcellular location">
    <subcellularLocation>
        <location evidence="1">Membrane</location>
        <topology evidence="1">Single-pass membrane protein</topology>
    </subcellularLocation>
</comment>
<dbReference type="SUPFAM" id="SSF56112">
    <property type="entry name" value="Protein kinase-like (PK-like)"/>
    <property type="match status" value="1"/>
</dbReference>
<dbReference type="FunFam" id="3.80.10.10:FF:000228">
    <property type="entry name" value="Leucine-rich repeat receptor-like serine/threonine-protein kinase BAM1"/>
    <property type="match status" value="1"/>
</dbReference>
<dbReference type="InterPro" id="IPR001611">
    <property type="entry name" value="Leu-rich_rpt"/>
</dbReference>